<evidence type="ECO:0000313" key="11">
    <source>
        <dbReference type="Proteomes" id="UP001230051"/>
    </source>
</evidence>
<evidence type="ECO:0000256" key="2">
    <source>
        <dbReference type="ARBA" id="ARBA00022490"/>
    </source>
</evidence>
<dbReference type="InterPro" id="IPR052139">
    <property type="entry name" value="Methylosome_Comp_WDR77"/>
</dbReference>
<accession>A0AAD8CJS8</accession>
<keyword evidence="4" id="KW-0677">Repeat</keyword>
<reference evidence="10" key="1">
    <citation type="submission" date="2022-02" db="EMBL/GenBank/DDBJ databases">
        <title>Atlantic sturgeon de novo genome assembly.</title>
        <authorList>
            <person name="Stock M."/>
            <person name="Klopp C."/>
            <person name="Guiguen Y."/>
            <person name="Cabau C."/>
            <person name="Parinello H."/>
            <person name="Santidrian Yebra-Pimentel E."/>
            <person name="Kuhl H."/>
            <person name="Dirks R.P."/>
            <person name="Guessner J."/>
            <person name="Wuertz S."/>
            <person name="Du K."/>
            <person name="Schartl M."/>
        </authorList>
    </citation>
    <scope>NUCLEOTIDE SEQUENCE</scope>
    <source>
        <strain evidence="10">STURGEONOMICS-FGT-2020</strain>
        <tissue evidence="10">Whole blood</tissue>
    </source>
</reference>
<evidence type="ECO:0000256" key="1">
    <source>
        <dbReference type="ARBA" id="ARBA00004496"/>
    </source>
</evidence>
<dbReference type="Pfam" id="PF00400">
    <property type="entry name" value="WD40"/>
    <property type="match status" value="3"/>
</dbReference>
<organism evidence="10 11">
    <name type="scientific">Acipenser oxyrinchus oxyrinchus</name>
    <dbReference type="NCBI Taxonomy" id="40147"/>
    <lineage>
        <taxon>Eukaryota</taxon>
        <taxon>Metazoa</taxon>
        <taxon>Chordata</taxon>
        <taxon>Craniata</taxon>
        <taxon>Vertebrata</taxon>
        <taxon>Euteleostomi</taxon>
        <taxon>Actinopterygii</taxon>
        <taxon>Chondrostei</taxon>
        <taxon>Acipenseriformes</taxon>
        <taxon>Acipenseridae</taxon>
        <taxon>Acipenser</taxon>
    </lineage>
</organism>
<dbReference type="EMBL" id="JAGXEW010000047">
    <property type="protein sequence ID" value="KAK1152239.1"/>
    <property type="molecule type" value="Genomic_DNA"/>
</dbReference>
<feature type="repeat" description="WD" evidence="8">
    <location>
        <begin position="153"/>
        <end position="195"/>
    </location>
</feature>
<dbReference type="Proteomes" id="UP001230051">
    <property type="component" value="Unassembled WGS sequence"/>
</dbReference>
<dbReference type="InterPro" id="IPR036322">
    <property type="entry name" value="WD40_repeat_dom_sf"/>
</dbReference>
<dbReference type="GO" id="GO:0034709">
    <property type="term" value="C:methylosome"/>
    <property type="evidence" value="ECO:0007669"/>
    <property type="project" value="TreeGrafter"/>
</dbReference>
<dbReference type="InterPro" id="IPR019775">
    <property type="entry name" value="WD40_repeat_CS"/>
</dbReference>
<evidence type="ECO:0000256" key="7">
    <source>
        <dbReference type="ARBA" id="ARBA00041769"/>
    </source>
</evidence>
<protein>
    <recommendedName>
        <fullName evidence="5">Methylosome protein WDR77</fullName>
    </recommendedName>
    <alternativeName>
        <fullName evidence="7">Methylosome protein 50</fullName>
    </alternativeName>
    <alternativeName>
        <fullName evidence="6">WD repeat-containing protein 77</fullName>
    </alternativeName>
</protein>
<dbReference type="Gene3D" id="2.130.10.10">
    <property type="entry name" value="YVTN repeat-like/Quinoprotein amine dehydrogenase"/>
    <property type="match status" value="1"/>
</dbReference>
<sequence>MIKENRWSIPPNAPACMEKHLDSAQYRADGALLLGASSLSGRCWQGSIWVFKDPKMAPNEGYCCAGVQTEAGVADAKWVSERGILVASDSGAVELWELAEDETLIVSRFCKYEHDDIVTTVSPQAGGGHAVSGSLDCRVKVWDLTQETVLNTYNAHSSPVMCVASNPSDESLFLSSGQDGRLLLWDKRNPKPASRIDTGPSQGTPTSIAWHPQQSSLFAYGDETGKVSLRDLQKPDSVQTLQPHTRSVTGLAFSAHSTPLLASISNDCSAVVLDPQLSEVFRDGTHQDFVRGVCWSPVASSTLTTVSWDHQVIHHTVCQAGE</sequence>
<evidence type="ECO:0000256" key="3">
    <source>
        <dbReference type="ARBA" id="ARBA00022574"/>
    </source>
</evidence>
<dbReference type="InterPro" id="IPR015943">
    <property type="entry name" value="WD40/YVTN_repeat-like_dom_sf"/>
</dbReference>
<evidence type="ECO:0000313" key="9">
    <source>
        <dbReference type="EMBL" id="KAK1152239.1"/>
    </source>
</evidence>
<keyword evidence="11" id="KW-1185">Reference proteome</keyword>
<evidence type="ECO:0000256" key="4">
    <source>
        <dbReference type="ARBA" id="ARBA00022737"/>
    </source>
</evidence>
<comment type="subcellular location">
    <subcellularLocation>
        <location evidence="1">Cytoplasm</location>
    </subcellularLocation>
</comment>
<evidence type="ECO:0000313" key="10">
    <source>
        <dbReference type="EMBL" id="KAK1152727.1"/>
    </source>
</evidence>
<evidence type="ECO:0000256" key="6">
    <source>
        <dbReference type="ARBA" id="ARBA00041554"/>
    </source>
</evidence>
<keyword evidence="2" id="KW-0963">Cytoplasm</keyword>
<dbReference type="PANTHER" id="PTHR46853">
    <property type="entry name" value="METHYLOSOME PROTEIN 50"/>
    <property type="match status" value="1"/>
</dbReference>
<keyword evidence="3 8" id="KW-0853">WD repeat</keyword>
<comment type="caution">
    <text evidence="10">The sequence shown here is derived from an EMBL/GenBank/DDBJ whole genome shotgun (WGS) entry which is preliminary data.</text>
</comment>
<dbReference type="PANTHER" id="PTHR46853:SF1">
    <property type="entry name" value="METHYLOSOME PROTEIN 50"/>
    <property type="match status" value="1"/>
</dbReference>
<dbReference type="AlphaFoldDB" id="A0AAD8CJS8"/>
<evidence type="ECO:0000256" key="8">
    <source>
        <dbReference type="PROSITE-ProRule" id="PRU00221"/>
    </source>
</evidence>
<dbReference type="PROSITE" id="PS50082">
    <property type="entry name" value="WD_REPEATS_2"/>
    <property type="match status" value="2"/>
</dbReference>
<dbReference type="EMBL" id="JAGXEW010000045">
    <property type="protein sequence ID" value="KAK1152727.1"/>
    <property type="molecule type" value="Genomic_DNA"/>
</dbReference>
<dbReference type="PROSITE" id="PS00678">
    <property type="entry name" value="WD_REPEATS_1"/>
    <property type="match status" value="1"/>
</dbReference>
<feature type="repeat" description="WD" evidence="8">
    <location>
        <begin position="111"/>
        <end position="152"/>
    </location>
</feature>
<gene>
    <name evidence="10" type="primary">WDR77</name>
    <name evidence="10" type="ORF">AOXY_G30830</name>
    <name evidence="9" type="ORF">AOXY_G31478</name>
</gene>
<dbReference type="InterPro" id="IPR001680">
    <property type="entry name" value="WD40_rpt"/>
</dbReference>
<proteinExistence type="predicted"/>
<evidence type="ECO:0000256" key="5">
    <source>
        <dbReference type="ARBA" id="ARBA00040457"/>
    </source>
</evidence>
<dbReference type="PROSITE" id="PS50294">
    <property type="entry name" value="WD_REPEATS_REGION"/>
    <property type="match status" value="1"/>
</dbReference>
<name>A0AAD8CJS8_ACIOX</name>
<dbReference type="SUPFAM" id="SSF50978">
    <property type="entry name" value="WD40 repeat-like"/>
    <property type="match status" value="1"/>
</dbReference>
<dbReference type="SMART" id="SM00320">
    <property type="entry name" value="WD40"/>
    <property type="match status" value="6"/>
</dbReference>
<dbReference type="GO" id="GO:0007309">
    <property type="term" value="P:oocyte axis specification"/>
    <property type="evidence" value="ECO:0007669"/>
    <property type="project" value="TreeGrafter"/>
</dbReference>